<gene>
    <name evidence="1" type="ORF">NDU88_006741</name>
</gene>
<name>A0AAV7N040_PLEWA</name>
<proteinExistence type="predicted"/>
<evidence type="ECO:0000313" key="1">
    <source>
        <dbReference type="EMBL" id="KAJ1109380.1"/>
    </source>
</evidence>
<reference evidence="1" key="1">
    <citation type="journal article" date="2022" name="bioRxiv">
        <title>Sequencing and chromosome-scale assembly of the giantPleurodeles waltlgenome.</title>
        <authorList>
            <person name="Brown T."/>
            <person name="Elewa A."/>
            <person name="Iarovenko S."/>
            <person name="Subramanian E."/>
            <person name="Araus A.J."/>
            <person name="Petzold A."/>
            <person name="Susuki M."/>
            <person name="Suzuki K.-i.T."/>
            <person name="Hayashi T."/>
            <person name="Toyoda A."/>
            <person name="Oliveira C."/>
            <person name="Osipova E."/>
            <person name="Leigh N.D."/>
            <person name="Simon A."/>
            <person name="Yun M.H."/>
        </authorList>
    </citation>
    <scope>NUCLEOTIDE SEQUENCE</scope>
    <source>
        <strain evidence="1">20211129_DDA</strain>
        <tissue evidence="1">Liver</tissue>
    </source>
</reference>
<dbReference type="Proteomes" id="UP001066276">
    <property type="component" value="Chromosome 9"/>
</dbReference>
<protein>
    <submittedName>
        <fullName evidence="1">Uncharacterized protein</fullName>
    </submittedName>
</protein>
<comment type="caution">
    <text evidence="1">The sequence shown here is derived from an EMBL/GenBank/DDBJ whole genome shotgun (WGS) entry which is preliminary data.</text>
</comment>
<dbReference type="EMBL" id="JANPWB010000013">
    <property type="protein sequence ID" value="KAJ1109380.1"/>
    <property type="molecule type" value="Genomic_DNA"/>
</dbReference>
<accession>A0AAV7N040</accession>
<organism evidence="1 2">
    <name type="scientific">Pleurodeles waltl</name>
    <name type="common">Iberian ribbed newt</name>
    <dbReference type="NCBI Taxonomy" id="8319"/>
    <lineage>
        <taxon>Eukaryota</taxon>
        <taxon>Metazoa</taxon>
        <taxon>Chordata</taxon>
        <taxon>Craniata</taxon>
        <taxon>Vertebrata</taxon>
        <taxon>Euteleostomi</taxon>
        <taxon>Amphibia</taxon>
        <taxon>Batrachia</taxon>
        <taxon>Caudata</taxon>
        <taxon>Salamandroidea</taxon>
        <taxon>Salamandridae</taxon>
        <taxon>Pleurodelinae</taxon>
        <taxon>Pleurodeles</taxon>
    </lineage>
</organism>
<evidence type="ECO:0000313" key="2">
    <source>
        <dbReference type="Proteomes" id="UP001066276"/>
    </source>
</evidence>
<keyword evidence="2" id="KW-1185">Reference proteome</keyword>
<dbReference type="AlphaFoldDB" id="A0AAV7N040"/>
<sequence>METCGEWAGSVEYRSDAGGCGGGDPLETAGLHKHCRAEAALRVCTGQLWMGGPGSMPPEYSLKRRNVGKSQEVTTVRSRGLRVDFLPGSLPFPLTIQHRFAKPEHRDNGPKVGIS</sequence>